<dbReference type="EMBL" id="QPKB01000004">
    <property type="protein sequence ID" value="RWR81707.1"/>
    <property type="molecule type" value="Genomic_DNA"/>
</dbReference>
<sequence length="221" mass="25322">MPDTIHEGSELSEDSRLITEGPNGLDAVIHTNLDMQICIPIVVGKKMDEKFPLSSPVPPKLQLTFYSPANMSLHPHNETVPIRVEDVTFNENPQLFFSEMQFNVTLFCNRVLPGAIQCRITYQNVASQRLNTQIIGTTFIEPPALDRKVIVLQASTPELEFIPEEHLMDETRIYIDLICNDVSFVSIPISVSHSYDDEQLYQFRRDCVFVYHVLRHFKCIL</sequence>
<proteinExistence type="inferred from homology"/>
<evidence type="ECO:0000256" key="4">
    <source>
        <dbReference type="ARBA" id="ARBA00023163"/>
    </source>
</evidence>
<gene>
    <name evidence="7" type="ORF">CKAN_01040100</name>
</gene>
<organism evidence="7 8">
    <name type="scientific">Cinnamomum micranthum f. kanehirae</name>
    <dbReference type="NCBI Taxonomy" id="337451"/>
    <lineage>
        <taxon>Eukaryota</taxon>
        <taxon>Viridiplantae</taxon>
        <taxon>Streptophyta</taxon>
        <taxon>Embryophyta</taxon>
        <taxon>Tracheophyta</taxon>
        <taxon>Spermatophyta</taxon>
        <taxon>Magnoliopsida</taxon>
        <taxon>Magnoliidae</taxon>
        <taxon>Laurales</taxon>
        <taxon>Lauraceae</taxon>
        <taxon>Cinnamomum</taxon>
    </lineage>
</organism>
<dbReference type="InterPro" id="IPR036747">
    <property type="entry name" value="ASF1-like_sf"/>
</dbReference>
<comment type="caution">
    <text evidence="7">The sequence shown here is derived from an EMBL/GenBank/DDBJ whole genome shotgun (WGS) entry which is preliminary data.</text>
</comment>
<evidence type="ECO:0000256" key="5">
    <source>
        <dbReference type="ARBA" id="ARBA00023186"/>
    </source>
</evidence>
<comment type="similarity">
    <text evidence="2">Belongs to the ASF1 family.</text>
</comment>
<evidence type="ECO:0000256" key="3">
    <source>
        <dbReference type="ARBA" id="ARBA00023015"/>
    </source>
</evidence>
<dbReference type="SUPFAM" id="SSF101546">
    <property type="entry name" value="ASF1-like"/>
    <property type="match status" value="1"/>
</dbReference>
<evidence type="ECO:0000256" key="1">
    <source>
        <dbReference type="ARBA" id="ARBA00004123"/>
    </source>
</evidence>
<keyword evidence="3" id="KW-0805">Transcription regulation</keyword>
<dbReference type="Proteomes" id="UP000283530">
    <property type="component" value="Unassembled WGS sequence"/>
</dbReference>
<dbReference type="Pfam" id="PF04729">
    <property type="entry name" value="ASF1_hist_chap"/>
    <property type="match status" value="1"/>
</dbReference>
<keyword evidence="8" id="KW-1185">Reference proteome</keyword>
<name>A0A443NT68_9MAGN</name>
<dbReference type="AlphaFoldDB" id="A0A443NT68"/>
<dbReference type="OrthoDB" id="10388023at2759"/>
<protein>
    <submittedName>
        <fullName evidence="7">Histone chaperone</fullName>
    </submittedName>
</protein>
<dbReference type="GO" id="GO:0005634">
    <property type="term" value="C:nucleus"/>
    <property type="evidence" value="ECO:0007669"/>
    <property type="project" value="UniProtKB-SubCell"/>
</dbReference>
<keyword evidence="5" id="KW-0143">Chaperone</keyword>
<evidence type="ECO:0000313" key="7">
    <source>
        <dbReference type="EMBL" id="RWR81707.1"/>
    </source>
</evidence>
<keyword evidence="6" id="KW-0539">Nucleus</keyword>
<dbReference type="STRING" id="337451.A0A443NT68"/>
<comment type="subcellular location">
    <subcellularLocation>
        <location evidence="1">Nucleus</location>
    </subcellularLocation>
</comment>
<keyword evidence="4" id="KW-0804">Transcription</keyword>
<dbReference type="Gene3D" id="2.60.40.1490">
    <property type="entry name" value="Histone chaperone ASF1-like"/>
    <property type="match status" value="1"/>
</dbReference>
<dbReference type="GO" id="GO:0006325">
    <property type="term" value="P:chromatin organization"/>
    <property type="evidence" value="ECO:0007669"/>
    <property type="project" value="InterPro"/>
</dbReference>
<evidence type="ECO:0000256" key="6">
    <source>
        <dbReference type="ARBA" id="ARBA00023242"/>
    </source>
</evidence>
<reference evidence="7 8" key="1">
    <citation type="journal article" date="2019" name="Nat. Plants">
        <title>Stout camphor tree genome fills gaps in understanding of flowering plant genome evolution.</title>
        <authorList>
            <person name="Chaw S.M."/>
            <person name="Liu Y.C."/>
            <person name="Wu Y.W."/>
            <person name="Wang H.Y."/>
            <person name="Lin C.I."/>
            <person name="Wu C.S."/>
            <person name="Ke H.M."/>
            <person name="Chang L.Y."/>
            <person name="Hsu C.Y."/>
            <person name="Yang H.T."/>
            <person name="Sudianto E."/>
            <person name="Hsu M.H."/>
            <person name="Wu K.P."/>
            <person name="Wang L.N."/>
            <person name="Leebens-Mack J.H."/>
            <person name="Tsai I.J."/>
        </authorList>
    </citation>
    <scope>NUCLEOTIDE SEQUENCE [LARGE SCALE GENOMIC DNA]</scope>
    <source>
        <strain evidence="8">cv. Chaw 1501</strain>
        <tissue evidence="7">Young leaves</tissue>
    </source>
</reference>
<dbReference type="InterPro" id="IPR006818">
    <property type="entry name" value="ASF1-like"/>
</dbReference>
<evidence type="ECO:0000256" key="2">
    <source>
        <dbReference type="ARBA" id="ARBA00006051"/>
    </source>
</evidence>
<evidence type="ECO:0000313" key="8">
    <source>
        <dbReference type="Proteomes" id="UP000283530"/>
    </source>
</evidence>
<accession>A0A443NT68</accession>